<sequence>MALYGKNGSGKSSILKLICGEDIAYSGTFRKASQLEISYVSQDTSYLKGNLTDYARENDIDESIFKATLRKLDFSRVQFEKDMSDFSGGQKKKVLIAKSLCEKAHLHIWDEPLNFIDVISRMQIEELLLEYSPTILFVEHDSEFCQNIATKIFKL</sequence>
<dbReference type="GO" id="GO:0005524">
    <property type="term" value="F:ATP binding"/>
    <property type="evidence" value="ECO:0007669"/>
    <property type="project" value="UniProtKB-KW"/>
</dbReference>
<protein>
    <submittedName>
        <fullName evidence="2">Putative ABC transporter ATP-binding protein YbiT</fullName>
    </submittedName>
</protein>
<dbReference type="InterPro" id="IPR003439">
    <property type="entry name" value="ABC_transporter-like_ATP-bd"/>
</dbReference>
<dbReference type="AlphaFoldDB" id="A0A645C648"/>
<proteinExistence type="predicted"/>
<organism evidence="2">
    <name type="scientific">bioreactor metagenome</name>
    <dbReference type="NCBI Taxonomy" id="1076179"/>
    <lineage>
        <taxon>unclassified sequences</taxon>
        <taxon>metagenomes</taxon>
        <taxon>ecological metagenomes</taxon>
    </lineage>
</organism>
<dbReference type="Gene3D" id="3.40.50.300">
    <property type="entry name" value="P-loop containing nucleotide triphosphate hydrolases"/>
    <property type="match status" value="1"/>
</dbReference>
<dbReference type="InterPro" id="IPR051309">
    <property type="entry name" value="ABCF_ATPase"/>
</dbReference>
<reference evidence="2" key="1">
    <citation type="submission" date="2019-08" db="EMBL/GenBank/DDBJ databases">
        <authorList>
            <person name="Kucharzyk K."/>
            <person name="Murdoch R.W."/>
            <person name="Higgins S."/>
            <person name="Loffler F."/>
        </authorList>
    </citation>
    <scope>NUCLEOTIDE SEQUENCE</scope>
</reference>
<dbReference type="GO" id="GO:0016887">
    <property type="term" value="F:ATP hydrolysis activity"/>
    <property type="evidence" value="ECO:0007669"/>
    <property type="project" value="InterPro"/>
</dbReference>
<dbReference type="EMBL" id="VSSQ01023704">
    <property type="protein sequence ID" value="MPM70803.1"/>
    <property type="molecule type" value="Genomic_DNA"/>
</dbReference>
<feature type="domain" description="ABC transporter" evidence="1">
    <location>
        <begin position="1"/>
        <end position="114"/>
    </location>
</feature>
<gene>
    <name evidence="2" type="primary">ybiT_36</name>
    <name evidence="2" type="ORF">SDC9_117763</name>
</gene>
<dbReference type="Pfam" id="PF00005">
    <property type="entry name" value="ABC_tran"/>
    <property type="match status" value="1"/>
</dbReference>
<dbReference type="SUPFAM" id="SSF52540">
    <property type="entry name" value="P-loop containing nucleoside triphosphate hydrolases"/>
    <property type="match status" value="1"/>
</dbReference>
<dbReference type="PANTHER" id="PTHR42855">
    <property type="entry name" value="ABC TRANSPORTER ATP-BINDING SUBUNIT"/>
    <property type="match status" value="1"/>
</dbReference>
<name>A0A645C648_9ZZZZ</name>
<accession>A0A645C648</accession>
<comment type="caution">
    <text evidence="2">The sequence shown here is derived from an EMBL/GenBank/DDBJ whole genome shotgun (WGS) entry which is preliminary data.</text>
</comment>
<dbReference type="PANTHER" id="PTHR42855:SF2">
    <property type="entry name" value="DRUG RESISTANCE ABC TRANSPORTER,ATP-BINDING PROTEIN"/>
    <property type="match status" value="1"/>
</dbReference>
<keyword evidence="2" id="KW-0547">Nucleotide-binding</keyword>
<dbReference type="InterPro" id="IPR027417">
    <property type="entry name" value="P-loop_NTPase"/>
</dbReference>
<evidence type="ECO:0000313" key="2">
    <source>
        <dbReference type="EMBL" id="MPM70803.1"/>
    </source>
</evidence>
<evidence type="ECO:0000259" key="1">
    <source>
        <dbReference type="Pfam" id="PF00005"/>
    </source>
</evidence>
<keyword evidence="2" id="KW-0067">ATP-binding</keyword>